<organism evidence="1 2">
    <name type="scientific">Papaver somniferum</name>
    <name type="common">Opium poppy</name>
    <dbReference type="NCBI Taxonomy" id="3469"/>
    <lineage>
        <taxon>Eukaryota</taxon>
        <taxon>Viridiplantae</taxon>
        <taxon>Streptophyta</taxon>
        <taxon>Embryophyta</taxon>
        <taxon>Tracheophyta</taxon>
        <taxon>Spermatophyta</taxon>
        <taxon>Magnoliopsida</taxon>
        <taxon>Ranunculales</taxon>
        <taxon>Papaveraceae</taxon>
        <taxon>Papaveroideae</taxon>
        <taxon>Papaver</taxon>
    </lineage>
</organism>
<evidence type="ECO:0000313" key="2">
    <source>
        <dbReference type="Proteomes" id="UP000316621"/>
    </source>
</evidence>
<protein>
    <submittedName>
        <fullName evidence="1">Uncharacterized protein</fullName>
    </submittedName>
</protein>
<accession>A0A4Y7IVR9</accession>
<reference evidence="1 2" key="1">
    <citation type="journal article" date="2018" name="Science">
        <title>The opium poppy genome and morphinan production.</title>
        <authorList>
            <person name="Guo L."/>
            <person name="Winzer T."/>
            <person name="Yang X."/>
            <person name="Li Y."/>
            <person name="Ning Z."/>
            <person name="He Z."/>
            <person name="Teodor R."/>
            <person name="Lu Y."/>
            <person name="Bowser T.A."/>
            <person name="Graham I.A."/>
            <person name="Ye K."/>
        </authorList>
    </citation>
    <scope>NUCLEOTIDE SEQUENCE [LARGE SCALE GENOMIC DNA]</scope>
    <source>
        <strain evidence="2">cv. HN1</strain>
        <tissue evidence="1">Leaves</tissue>
    </source>
</reference>
<evidence type="ECO:0000313" key="1">
    <source>
        <dbReference type="EMBL" id="RZC52983.1"/>
    </source>
</evidence>
<keyword evidence="2" id="KW-1185">Reference proteome</keyword>
<sequence>MLQLDDPIFIKVLCMFSLILLGTHFSSSPLSVTLKWGFHKFYHRRDSAGGHVIASKFLTDDSSKNRNAEKKQVICLLDSYDMLRPPSLVSLIAQSLHMFYCGFKMPLPSSLLVCLNILLKMQWDCSFLYLGYLELWMGLCWEVPTVSLSQSKDGRSLDLLDARRKWFIFNSFSFEAHQFFLEFLVGNLLKLHVHTQFYDKLNIRHNMTSGVSMAGVLPSAVAYTSGFLTSSCYCHFRLPKKRRRGVFELSQSMFLVDRSLNRILKLKEIEKRILKLKEIEKRILKLKEIEKRR</sequence>
<dbReference type="AlphaFoldDB" id="A0A4Y7IVR9"/>
<proteinExistence type="predicted"/>
<name>A0A4Y7IVR9_PAPSO</name>
<gene>
    <name evidence="1" type="ORF">C5167_011840</name>
</gene>
<dbReference type="EMBL" id="CM010717">
    <property type="protein sequence ID" value="RZC52983.1"/>
    <property type="molecule type" value="Genomic_DNA"/>
</dbReference>
<dbReference type="Proteomes" id="UP000316621">
    <property type="component" value="Chromosome 3"/>
</dbReference>
<dbReference type="Gramene" id="RZC52983">
    <property type="protein sequence ID" value="RZC52983"/>
    <property type="gene ID" value="C5167_011840"/>
</dbReference>
<dbReference type="STRING" id="3469.A0A4Y7IVR9"/>